<organism evidence="4 5">
    <name type="scientific">Passalora fulva</name>
    <name type="common">Tomato leaf mold</name>
    <name type="synonym">Cladosporium fulvum</name>
    <dbReference type="NCBI Taxonomy" id="5499"/>
    <lineage>
        <taxon>Eukaryota</taxon>
        <taxon>Fungi</taxon>
        <taxon>Dikarya</taxon>
        <taxon>Ascomycota</taxon>
        <taxon>Pezizomycotina</taxon>
        <taxon>Dothideomycetes</taxon>
        <taxon>Dothideomycetidae</taxon>
        <taxon>Mycosphaerellales</taxon>
        <taxon>Mycosphaerellaceae</taxon>
        <taxon>Fulvia</taxon>
    </lineage>
</organism>
<dbReference type="GeneID" id="71982936"/>
<feature type="domain" description="Acyltransferase 3" evidence="3">
    <location>
        <begin position="48"/>
        <end position="449"/>
    </location>
</feature>
<dbReference type="OMA" id="TDHYFMG"/>
<gene>
    <name evidence="4" type="ORF">CLAFUR5_03058</name>
</gene>
<name>A0A9Q8P4M2_PASFU</name>
<dbReference type="InterPro" id="IPR050879">
    <property type="entry name" value="Acyltransferase_3"/>
</dbReference>
<evidence type="ECO:0000313" key="5">
    <source>
        <dbReference type="Proteomes" id="UP000756132"/>
    </source>
</evidence>
<dbReference type="EMBL" id="CP090164">
    <property type="protein sequence ID" value="UJO13230.1"/>
    <property type="molecule type" value="Genomic_DNA"/>
</dbReference>
<dbReference type="AlphaFoldDB" id="A0A9Q8P4M2"/>
<accession>A0A9Q8P4M2</accession>
<dbReference type="OrthoDB" id="5819582at2759"/>
<sequence>MLTIEVGHEECFVNGDGALHDNGPAARTATRPTPPESASNARTPAPEPWINGLRGLAALQVVIFHYITPEAFFIYESAWVPPEHPGPRILKLIPVRLLAQGDAMARLFFVLSGYCIALGFSKEARSGPSIQYYGKLTSAVFRRSLRLFIPFTVVAILGHALWFLGLYAEEPPDLENFCPDARPWASPWSHVSCTCAYLLNAFNTVDLQWTFGLHNSLWSVPLELRGSLATYTTLLGLANIRTKWRISIVAMLATYNFYYSTKDLTGFFAGLLIAELQRHIATLKRKGPLPEHLVTTLSTLALTTGLYLLSLPMKLHNDPVESLPPDYDFIRSLHLPHWKSAGDYGWGAYYLGSTMLLAGLLGFPKLRQWLSVGPLQSLGDISYSLSLVHFAVKWVCQRRILWIVSQVLGLDEQSGMPEVMGNLVTPVMLMRTVAFVVYLGVTFACASVLTIELERPSKQWAHKIEQKLSVPKQD</sequence>
<evidence type="ECO:0000259" key="3">
    <source>
        <dbReference type="Pfam" id="PF01757"/>
    </source>
</evidence>
<evidence type="ECO:0000256" key="1">
    <source>
        <dbReference type="SAM" id="MobiDB-lite"/>
    </source>
</evidence>
<dbReference type="RefSeq" id="XP_047757596.1">
    <property type="nucleotide sequence ID" value="XM_047902206.1"/>
</dbReference>
<dbReference type="Proteomes" id="UP000756132">
    <property type="component" value="Chromosome 2"/>
</dbReference>
<reference evidence="4" key="1">
    <citation type="submission" date="2021-12" db="EMBL/GenBank/DDBJ databases">
        <authorList>
            <person name="Zaccaron A."/>
            <person name="Stergiopoulos I."/>
        </authorList>
    </citation>
    <scope>NUCLEOTIDE SEQUENCE</scope>
    <source>
        <strain evidence="4">Race5_Kim</strain>
    </source>
</reference>
<keyword evidence="5" id="KW-1185">Reference proteome</keyword>
<keyword evidence="2" id="KW-0472">Membrane</keyword>
<keyword evidence="2" id="KW-0812">Transmembrane</keyword>
<keyword evidence="2" id="KW-1133">Transmembrane helix</keyword>
<dbReference type="KEGG" id="ffu:CLAFUR5_03058"/>
<dbReference type="InterPro" id="IPR002656">
    <property type="entry name" value="Acyl_transf_3_dom"/>
</dbReference>
<dbReference type="PANTHER" id="PTHR23028:SF134">
    <property type="entry name" value="PUTATIVE (AFU_ORTHOLOGUE AFUA_4G08520)-RELATED"/>
    <property type="match status" value="1"/>
</dbReference>
<proteinExistence type="predicted"/>
<protein>
    <submittedName>
        <fullName evidence="4">O-acetyltransferase PaAT-1</fullName>
    </submittedName>
</protein>
<feature type="transmembrane region" description="Helical" evidence="2">
    <location>
        <begin position="145"/>
        <end position="167"/>
    </location>
</feature>
<feature type="transmembrane region" description="Helical" evidence="2">
    <location>
        <begin position="428"/>
        <end position="451"/>
    </location>
</feature>
<dbReference type="PANTHER" id="PTHR23028">
    <property type="entry name" value="ACETYLTRANSFERASE"/>
    <property type="match status" value="1"/>
</dbReference>
<feature type="region of interest" description="Disordered" evidence="1">
    <location>
        <begin position="15"/>
        <end position="45"/>
    </location>
</feature>
<dbReference type="Pfam" id="PF01757">
    <property type="entry name" value="Acyl_transf_3"/>
    <property type="match status" value="1"/>
</dbReference>
<evidence type="ECO:0000256" key="2">
    <source>
        <dbReference type="SAM" id="Phobius"/>
    </source>
</evidence>
<dbReference type="GO" id="GO:0016747">
    <property type="term" value="F:acyltransferase activity, transferring groups other than amino-acyl groups"/>
    <property type="evidence" value="ECO:0007669"/>
    <property type="project" value="InterPro"/>
</dbReference>
<reference evidence="4" key="2">
    <citation type="journal article" date="2022" name="Microb. Genom.">
        <title>A chromosome-scale genome assembly of the tomato pathogen Cladosporium fulvum reveals a compartmentalized genome architecture and the presence of a dispensable chromosome.</title>
        <authorList>
            <person name="Zaccaron A.Z."/>
            <person name="Chen L.H."/>
            <person name="Samaras A."/>
            <person name="Stergiopoulos I."/>
        </authorList>
    </citation>
    <scope>NUCLEOTIDE SEQUENCE</scope>
    <source>
        <strain evidence="4">Race5_Kim</strain>
    </source>
</reference>
<evidence type="ECO:0000313" key="4">
    <source>
        <dbReference type="EMBL" id="UJO13230.1"/>
    </source>
</evidence>